<evidence type="ECO:0000313" key="3">
    <source>
        <dbReference type="Proteomes" id="UP000539372"/>
    </source>
</evidence>
<keyword evidence="1" id="KW-1133">Transmembrane helix</keyword>
<dbReference type="Proteomes" id="UP000539372">
    <property type="component" value="Unassembled WGS sequence"/>
</dbReference>
<name>A0A7Y0DZS4_9PROT</name>
<evidence type="ECO:0000313" key="2">
    <source>
        <dbReference type="EMBL" id="NMM44579.1"/>
    </source>
</evidence>
<gene>
    <name evidence="2" type="ORF">HH303_08810</name>
</gene>
<proteinExistence type="predicted"/>
<accession>A0A7Y0DZS4</accession>
<reference evidence="2 3" key="1">
    <citation type="submission" date="2020-04" db="EMBL/GenBank/DDBJ databases">
        <title>Rhodospirillaceae bacterium KN72 isolated from deep sea.</title>
        <authorList>
            <person name="Zhang D.-C."/>
        </authorList>
    </citation>
    <scope>NUCLEOTIDE SEQUENCE [LARGE SCALE GENOMIC DNA]</scope>
    <source>
        <strain evidence="2 3">KN72</strain>
    </source>
</reference>
<dbReference type="RefSeq" id="WP_169624872.1">
    <property type="nucleotide sequence ID" value="NZ_JABBNT010000002.1"/>
</dbReference>
<comment type="caution">
    <text evidence="2">The sequence shown here is derived from an EMBL/GenBank/DDBJ whole genome shotgun (WGS) entry which is preliminary data.</text>
</comment>
<dbReference type="EMBL" id="JABBNT010000002">
    <property type="protein sequence ID" value="NMM44579.1"/>
    <property type="molecule type" value="Genomic_DNA"/>
</dbReference>
<keyword evidence="1" id="KW-0472">Membrane</keyword>
<sequence>MTVDTVHLMTIAGMALVTLAMRLGGYVLVRYVTLRGRAAVAMEAMPVAVLTALIVPTALATGPAETIAAAITALAAWRLPLIVAVAIGTVCVVLLRMGFS</sequence>
<keyword evidence="1" id="KW-0812">Transmembrane</keyword>
<feature type="transmembrane region" description="Helical" evidence="1">
    <location>
        <begin position="40"/>
        <end position="61"/>
    </location>
</feature>
<protein>
    <submittedName>
        <fullName evidence="2">AzlD family protein</fullName>
    </submittedName>
</protein>
<dbReference type="InterPro" id="IPR008407">
    <property type="entry name" value="Brnchd-chn_aa_trnsp_AzlD"/>
</dbReference>
<dbReference type="AlphaFoldDB" id="A0A7Y0DZS4"/>
<keyword evidence="3" id="KW-1185">Reference proteome</keyword>
<feature type="transmembrane region" description="Helical" evidence="1">
    <location>
        <begin position="67"/>
        <end position="95"/>
    </location>
</feature>
<feature type="transmembrane region" description="Helical" evidence="1">
    <location>
        <begin position="6"/>
        <end position="28"/>
    </location>
</feature>
<evidence type="ECO:0000256" key="1">
    <source>
        <dbReference type="SAM" id="Phobius"/>
    </source>
</evidence>
<organism evidence="2 3">
    <name type="scientific">Pacificispira spongiicola</name>
    <dbReference type="NCBI Taxonomy" id="2729598"/>
    <lineage>
        <taxon>Bacteria</taxon>
        <taxon>Pseudomonadati</taxon>
        <taxon>Pseudomonadota</taxon>
        <taxon>Alphaproteobacteria</taxon>
        <taxon>Rhodospirillales</taxon>
        <taxon>Rhodospirillaceae</taxon>
        <taxon>Pacificispira</taxon>
    </lineage>
</organism>
<dbReference type="Pfam" id="PF05437">
    <property type="entry name" value="AzlD"/>
    <property type="match status" value="1"/>
</dbReference>